<dbReference type="SUPFAM" id="SSF52047">
    <property type="entry name" value="RNI-like"/>
    <property type="match status" value="1"/>
</dbReference>
<evidence type="ECO:0000313" key="2">
    <source>
        <dbReference type="Proteomes" id="UP000320421"/>
    </source>
</evidence>
<gene>
    <name evidence="1" type="ORF">HG66A1_07390</name>
</gene>
<sequence length="477" mass="53601">MITIRLETPDQRHLLDPDSIIADLTERFPGTRVTVEDFHAQRRKVIRDFAAAEAAAGRPWIIKDRVEADIDRNERRLGLARNISIPLNDRGDEIEGLVSASRVHLKIKVPIDFETVRTIADYLNSLALGQLSVQDDEDPENQRRLRTLTARQHMLLDGAIDFDDLLLPPRLREAVEWLCKAGVRISAGIKQGALNFHLCILDMDETDHLWESMRELIPLANLSIQNAPLTKRGLATLAGLPRLQDLHLRNTSTPGSAFQYLTFIPQLTKLWIDDMELDDTALAAMGELHGLRYLRFRDTPLSDAGFRQLAYLQNLTTLNLHCVPVNEGLQELAALEQLTFLGLSAMPQVTGDLLAIVGQLFRLEGLALEVATLRDQDLAHLRGLKQLWQMSLRHTGEDSPPRVTATGIRVFADLPELKQLTLIEVPVDAAGVRELGRLTQLRYLGLNLPGVPMELLEELKAQLPECHVSWVKPEKQV</sequence>
<dbReference type="AlphaFoldDB" id="A0A517PHW5"/>
<dbReference type="Proteomes" id="UP000320421">
    <property type="component" value="Chromosome"/>
</dbReference>
<dbReference type="EMBL" id="CP036266">
    <property type="protein sequence ID" value="QDT18976.1"/>
    <property type="molecule type" value="Genomic_DNA"/>
</dbReference>
<name>A0A517PHW5_9PLAN</name>
<proteinExistence type="predicted"/>
<dbReference type="Gene3D" id="3.80.10.10">
    <property type="entry name" value="Ribonuclease Inhibitor"/>
    <property type="match status" value="2"/>
</dbReference>
<dbReference type="PANTHER" id="PTHR13318:SF247">
    <property type="entry name" value="GH16156P"/>
    <property type="match status" value="1"/>
</dbReference>
<accession>A0A517PHW5</accession>
<dbReference type="InterPro" id="IPR032675">
    <property type="entry name" value="LRR_dom_sf"/>
</dbReference>
<reference evidence="1 2" key="1">
    <citation type="submission" date="2019-02" db="EMBL/GenBank/DDBJ databases">
        <title>Deep-cultivation of Planctomycetes and their phenomic and genomic characterization uncovers novel biology.</title>
        <authorList>
            <person name="Wiegand S."/>
            <person name="Jogler M."/>
            <person name="Boedeker C."/>
            <person name="Pinto D."/>
            <person name="Vollmers J."/>
            <person name="Rivas-Marin E."/>
            <person name="Kohn T."/>
            <person name="Peeters S.H."/>
            <person name="Heuer A."/>
            <person name="Rast P."/>
            <person name="Oberbeckmann S."/>
            <person name="Bunk B."/>
            <person name="Jeske O."/>
            <person name="Meyerdierks A."/>
            <person name="Storesund J.E."/>
            <person name="Kallscheuer N."/>
            <person name="Luecker S."/>
            <person name="Lage O.M."/>
            <person name="Pohl T."/>
            <person name="Merkel B.J."/>
            <person name="Hornburger P."/>
            <person name="Mueller R.-W."/>
            <person name="Bruemmer F."/>
            <person name="Labrenz M."/>
            <person name="Spormann A.M."/>
            <person name="Op den Camp H."/>
            <person name="Overmann J."/>
            <person name="Amann R."/>
            <person name="Jetten M.S.M."/>
            <person name="Mascher T."/>
            <person name="Medema M.H."/>
            <person name="Devos D.P."/>
            <person name="Kaster A.-K."/>
            <person name="Ovreas L."/>
            <person name="Rohde M."/>
            <person name="Galperin M.Y."/>
            <person name="Jogler C."/>
        </authorList>
    </citation>
    <scope>NUCLEOTIDE SEQUENCE [LARGE SCALE GENOMIC DNA]</scope>
    <source>
        <strain evidence="1 2">HG66A1</strain>
    </source>
</reference>
<dbReference type="GO" id="GO:0031146">
    <property type="term" value="P:SCF-dependent proteasomal ubiquitin-dependent protein catabolic process"/>
    <property type="evidence" value="ECO:0007669"/>
    <property type="project" value="TreeGrafter"/>
</dbReference>
<organism evidence="1 2">
    <name type="scientific">Gimesia chilikensis</name>
    <dbReference type="NCBI Taxonomy" id="2605989"/>
    <lineage>
        <taxon>Bacteria</taxon>
        <taxon>Pseudomonadati</taxon>
        <taxon>Planctomycetota</taxon>
        <taxon>Planctomycetia</taxon>
        <taxon>Planctomycetales</taxon>
        <taxon>Planctomycetaceae</taxon>
        <taxon>Gimesia</taxon>
    </lineage>
</organism>
<evidence type="ECO:0000313" key="1">
    <source>
        <dbReference type="EMBL" id="QDT18976.1"/>
    </source>
</evidence>
<dbReference type="RefSeq" id="WP_145180887.1">
    <property type="nucleotide sequence ID" value="NZ_CP036266.1"/>
</dbReference>
<dbReference type="OrthoDB" id="252156at2"/>
<keyword evidence="2" id="KW-1185">Reference proteome</keyword>
<dbReference type="GO" id="GO:0019005">
    <property type="term" value="C:SCF ubiquitin ligase complex"/>
    <property type="evidence" value="ECO:0007669"/>
    <property type="project" value="TreeGrafter"/>
</dbReference>
<protein>
    <submittedName>
        <fullName evidence="1">Leucine Rich repeats (2 copies)</fullName>
    </submittedName>
</protein>
<dbReference type="PANTHER" id="PTHR13318">
    <property type="entry name" value="PARTNER OF PAIRED, ISOFORM B-RELATED"/>
    <property type="match status" value="1"/>
</dbReference>